<evidence type="ECO:0000313" key="7">
    <source>
        <dbReference type="EMBL" id="CAL0316377.1"/>
    </source>
</evidence>
<dbReference type="InterPro" id="IPR038765">
    <property type="entry name" value="Papain-like_cys_pep_sf"/>
</dbReference>
<evidence type="ECO:0000256" key="1">
    <source>
        <dbReference type="ARBA" id="ARBA00008455"/>
    </source>
</evidence>
<proteinExistence type="inferred from homology"/>
<dbReference type="AlphaFoldDB" id="A0AAV1X5Y6"/>
<dbReference type="SMART" id="SM00848">
    <property type="entry name" value="Inhibitor_I29"/>
    <property type="match status" value="1"/>
</dbReference>
<evidence type="ECO:0000259" key="6">
    <source>
        <dbReference type="SMART" id="SM00848"/>
    </source>
</evidence>
<evidence type="ECO:0000256" key="2">
    <source>
        <dbReference type="ARBA" id="ARBA00022670"/>
    </source>
</evidence>
<dbReference type="Proteomes" id="UP001497480">
    <property type="component" value="Unassembled WGS sequence"/>
</dbReference>
<dbReference type="SUPFAM" id="SSF54001">
    <property type="entry name" value="Cysteine proteinases"/>
    <property type="match status" value="1"/>
</dbReference>
<gene>
    <name evidence="7" type="ORF">LLUT_LOCUS17437</name>
</gene>
<evidence type="ECO:0000256" key="4">
    <source>
        <dbReference type="ARBA" id="ARBA00022807"/>
    </source>
</evidence>
<reference evidence="7 8" key="1">
    <citation type="submission" date="2024-03" db="EMBL/GenBank/DDBJ databases">
        <authorList>
            <person name="Martinez-Hernandez J."/>
        </authorList>
    </citation>
    <scope>NUCLEOTIDE SEQUENCE [LARGE SCALE GENOMIC DNA]</scope>
</reference>
<dbReference type="InterPro" id="IPR000668">
    <property type="entry name" value="Peptidase_C1A_C"/>
</dbReference>
<feature type="domain" description="Cathepsin propeptide inhibitor" evidence="6">
    <location>
        <begin position="46"/>
        <end position="103"/>
    </location>
</feature>
<comment type="caution">
    <text evidence="7">The sequence shown here is derived from an EMBL/GenBank/DDBJ whole genome shotgun (WGS) entry which is preliminary data.</text>
</comment>
<organism evidence="7 8">
    <name type="scientific">Lupinus luteus</name>
    <name type="common">European yellow lupine</name>
    <dbReference type="NCBI Taxonomy" id="3873"/>
    <lineage>
        <taxon>Eukaryota</taxon>
        <taxon>Viridiplantae</taxon>
        <taxon>Streptophyta</taxon>
        <taxon>Embryophyta</taxon>
        <taxon>Tracheophyta</taxon>
        <taxon>Spermatophyta</taxon>
        <taxon>Magnoliopsida</taxon>
        <taxon>eudicotyledons</taxon>
        <taxon>Gunneridae</taxon>
        <taxon>Pentapetalae</taxon>
        <taxon>rosids</taxon>
        <taxon>fabids</taxon>
        <taxon>Fabales</taxon>
        <taxon>Fabaceae</taxon>
        <taxon>Papilionoideae</taxon>
        <taxon>50 kb inversion clade</taxon>
        <taxon>genistoids sensu lato</taxon>
        <taxon>core genistoids</taxon>
        <taxon>Genisteae</taxon>
        <taxon>Lupinus</taxon>
    </lineage>
</organism>
<feature type="signal peptide" evidence="5">
    <location>
        <begin position="1"/>
        <end position="25"/>
    </location>
</feature>
<feature type="chain" id="PRO_5043864149" description="Cathepsin propeptide inhibitor domain-containing protein" evidence="5">
    <location>
        <begin position="26"/>
        <end position="158"/>
    </location>
</feature>
<keyword evidence="8" id="KW-1185">Reference proteome</keyword>
<comment type="similarity">
    <text evidence="1">Belongs to the peptidase C1 family.</text>
</comment>
<dbReference type="PANTHER" id="PTHR12411">
    <property type="entry name" value="CYSTEINE PROTEASE FAMILY C1-RELATED"/>
    <property type="match status" value="1"/>
</dbReference>
<keyword evidence="3" id="KW-0378">Hydrolase</keyword>
<dbReference type="InterPro" id="IPR013201">
    <property type="entry name" value="Prot_inhib_I29"/>
</dbReference>
<accession>A0AAV1X5Y6</accession>
<keyword evidence="2" id="KW-0645">Protease</keyword>
<sequence length="158" mass="18121">MALFQTLRFPLTLMLSLIFLSLAFALDMSIIDYDARVTDTHLRNMYEAWLVKHGKAYNGLGEKERRFEIFKDNVRFVHEHNSATNGTYKLGLNKFADLTNEEYRKMFLGTRKRSSEGLLSGTKKSARYAFKNGEELPDSVDWRKKGAVSPVKDQGQCG</sequence>
<dbReference type="GO" id="GO:0006508">
    <property type="term" value="P:proteolysis"/>
    <property type="evidence" value="ECO:0007669"/>
    <property type="project" value="UniProtKB-KW"/>
</dbReference>
<dbReference type="EMBL" id="CAXHTB010000012">
    <property type="protein sequence ID" value="CAL0316377.1"/>
    <property type="molecule type" value="Genomic_DNA"/>
</dbReference>
<keyword evidence="5" id="KW-0732">Signal</keyword>
<name>A0AAV1X5Y6_LUPLU</name>
<dbReference type="InterPro" id="IPR013128">
    <property type="entry name" value="Peptidase_C1A"/>
</dbReference>
<dbReference type="GO" id="GO:0008234">
    <property type="term" value="F:cysteine-type peptidase activity"/>
    <property type="evidence" value="ECO:0007669"/>
    <property type="project" value="UniProtKB-KW"/>
</dbReference>
<evidence type="ECO:0000256" key="5">
    <source>
        <dbReference type="SAM" id="SignalP"/>
    </source>
</evidence>
<dbReference type="Pfam" id="PF08246">
    <property type="entry name" value="Inhibitor_I29"/>
    <property type="match status" value="1"/>
</dbReference>
<protein>
    <recommendedName>
        <fullName evidence="6">Cathepsin propeptide inhibitor domain-containing protein</fullName>
    </recommendedName>
</protein>
<dbReference type="Pfam" id="PF00112">
    <property type="entry name" value="Peptidase_C1"/>
    <property type="match status" value="1"/>
</dbReference>
<dbReference type="Gene3D" id="1.10.287.2250">
    <property type="match status" value="1"/>
</dbReference>
<evidence type="ECO:0000313" key="8">
    <source>
        <dbReference type="Proteomes" id="UP001497480"/>
    </source>
</evidence>
<dbReference type="Gene3D" id="3.90.70.10">
    <property type="entry name" value="Cysteine proteinases"/>
    <property type="match status" value="1"/>
</dbReference>
<evidence type="ECO:0000256" key="3">
    <source>
        <dbReference type="ARBA" id="ARBA00022801"/>
    </source>
</evidence>
<keyword evidence="4" id="KW-0788">Thiol protease</keyword>